<comment type="caution">
    <text evidence="6">The sequence shown here is derived from an EMBL/GenBank/DDBJ whole genome shotgun (WGS) entry which is preliminary data.</text>
</comment>
<feature type="domain" description="Peptidase M20 dimerisation" evidence="5">
    <location>
        <begin position="259"/>
        <end position="405"/>
    </location>
</feature>
<keyword evidence="2" id="KW-0645">Protease</keyword>
<feature type="non-terminal residue" evidence="6">
    <location>
        <position position="1"/>
    </location>
</feature>
<dbReference type="SUPFAM" id="SSF53187">
    <property type="entry name" value="Zn-dependent exopeptidases"/>
    <property type="match status" value="1"/>
</dbReference>
<evidence type="ECO:0000259" key="5">
    <source>
        <dbReference type="Pfam" id="PF07687"/>
    </source>
</evidence>
<evidence type="ECO:0000256" key="2">
    <source>
        <dbReference type="ARBA" id="ARBA00022670"/>
    </source>
</evidence>
<dbReference type="InterPro" id="IPR051458">
    <property type="entry name" value="Cyt/Met_Dipeptidase"/>
</dbReference>
<organism evidence="6 7">
    <name type="scientific">Mesorhabditis spiculigera</name>
    <dbReference type="NCBI Taxonomy" id="96644"/>
    <lineage>
        <taxon>Eukaryota</taxon>
        <taxon>Metazoa</taxon>
        <taxon>Ecdysozoa</taxon>
        <taxon>Nematoda</taxon>
        <taxon>Chromadorea</taxon>
        <taxon>Rhabditida</taxon>
        <taxon>Rhabditina</taxon>
        <taxon>Rhabditomorpha</taxon>
        <taxon>Rhabditoidea</taxon>
        <taxon>Rhabditidae</taxon>
        <taxon>Mesorhabditinae</taxon>
        <taxon>Mesorhabditis</taxon>
    </lineage>
</organism>
<dbReference type="CDD" id="cd05676">
    <property type="entry name" value="M20_dipept_like_CNDP"/>
    <property type="match status" value="1"/>
</dbReference>
<keyword evidence="7" id="KW-1185">Reference proteome</keyword>
<dbReference type="GO" id="GO:0046872">
    <property type="term" value="F:metal ion binding"/>
    <property type="evidence" value="ECO:0007669"/>
    <property type="project" value="UniProtKB-KW"/>
</dbReference>
<proteinExistence type="inferred from homology"/>
<dbReference type="EMBL" id="CATQJA010002665">
    <property type="protein sequence ID" value="CAJ0583663.1"/>
    <property type="molecule type" value="Genomic_DNA"/>
</dbReference>
<dbReference type="Gene3D" id="3.30.70.360">
    <property type="match status" value="1"/>
</dbReference>
<dbReference type="InterPro" id="IPR002933">
    <property type="entry name" value="Peptidase_M20"/>
</dbReference>
<evidence type="ECO:0000256" key="1">
    <source>
        <dbReference type="ARBA" id="ARBA00006247"/>
    </source>
</evidence>
<dbReference type="Gene3D" id="3.40.630.10">
    <property type="entry name" value="Zn peptidases"/>
    <property type="match status" value="1"/>
</dbReference>
<accession>A0AA36DCD3</accession>
<keyword evidence="4" id="KW-0378">Hydrolase</keyword>
<evidence type="ECO:0000313" key="7">
    <source>
        <dbReference type="Proteomes" id="UP001177023"/>
    </source>
</evidence>
<gene>
    <name evidence="6" type="ORF">MSPICULIGERA_LOCUS21734</name>
</gene>
<evidence type="ECO:0000256" key="4">
    <source>
        <dbReference type="ARBA" id="ARBA00022801"/>
    </source>
</evidence>
<evidence type="ECO:0000313" key="6">
    <source>
        <dbReference type="EMBL" id="CAJ0583663.1"/>
    </source>
</evidence>
<dbReference type="GO" id="GO:0008233">
    <property type="term" value="F:peptidase activity"/>
    <property type="evidence" value="ECO:0007669"/>
    <property type="project" value="UniProtKB-KW"/>
</dbReference>
<reference evidence="6" key="1">
    <citation type="submission" date="2023-06" db="EMBL/GenBank/DDBJ databases">
        <authorList>
            <person name="Delattre M."/>
        </authorList>
    </citation>
    <scope>NUCLEOTIDE SEQUENCE</scope>
    <source>
        <strain evidence="6">AF72</strain>
    </source>
</reference>
<dbReference type="PANTHER" id="PTHR43270:SF4">
    <property type="entry name" value="CARNOSINE DIPEPTIDASE 2, ISOFORM A"/>
    <property type="match status" value="1"/>
</dbReference>
<evidence type="ECO:0000256" key="3">
    <source>
        <dbReference type="ARBA" id="ARBA00022723"/>
    </source>
</evidence>
<name>A0AA36DCD3_9BILA</name>
<dbReference type="Proteomes" id="UP001177023">
    <property type="component" value="Unassembled WGS sequence"/>
</dbReference>
<dbReference type="GO" id="GO:0006508">
    <property type="term" value="P:proteolysis"/>
    <property type="evidence" value="ECO:0007669"/>
    <property type="project" value="UniProtKB-KW"/>
</dbReference>
<dbReference type="Pfam" id="PF01546">
    <property type="entry name" value="Peptidase_M20"/>
    <property type="match status" value="1"/>
</dbReference>
<dbReference type="PROSITE" id="PS00759">
    <property type="entry name" value="ARGE_DAPE_CPG2_2"/>
    <property type="match status" value="1"/>
</dbReference>
<dbReference type="PANTHER" id="PTHR43270">
    <property type="entry name" value="BETA-ALA-HIS DIPEPTIDASE"/>
    <property type="match status" value="1"/>
</dbReference>
<dbReference type="InterPro" id="IPR011650">
    <property type="entry name" value="Peptidase_M20_dimer"/>
</dbReference>
<comment type="similarity">
    <text evidence="1">Belongs to the peptidase M20A family.</text>
</comment>
<keyword evidence="3" id="KW-0479">Metal-binding</keyword>
<protein>
    <recommendedName>
        <fullName evidence="5">Peptidase M20 dimerisation domain-containing protein</fullName>
    </recommendedName>
</protein>
<dbReference type="AlphaFoldDB" id="A0AA36DCD3"/>
<dbReference type="InterPro" id="IPR001261">
    <property type="entry name" value="ArgE/DapE_CS"/>
</dbReference>
<sequence length="512" mass="56873">MIKNMAKLSMPIVEFLIGYHATHLKHIVIVWKGIDRTYVDCAMASMDELSQSIDRDAERYVNLLRDFVAIPSISAELEHWPDCRKTTAYVKTFLEEKLHATTKFVPAGQKEVNGKMQEIPPILFAELGNAPGKKTLLVYGHLDVQPAAKEDGWDTDPFVLTEKDGKLYGRGSTDDKGPVLGWLIAIEKLNELKIEIPVNLKFVFESMEEVGSEGLPEALQSNKEFFKNVDYTCISDNYFLGKTKPCLTYGLRGINYFFVEITCAKQDLHSGCYGGSIPEAMTDLTWLMSTLVNVDGSINITGLSEMIAPLTDVEDAEYAKIDFDVADYKDTLGARGLTKKSKEELLKARWRYPSLSIHGIEGAFAGSGCKTVIPAKVVGKFSIRTVPDMTPEQVDACVVKHLNKLWETRGSPNQLKVTPQHAGRPWIANPFNENFLAGANAVKAIYGVEPDRTREGGSIPITVLFQEITGSDVLLLPIGASDDMAHSQNEKINRDNYIKGIKVMARYLLNLA</sequence>
<dbReference type="Pfam" id="PF07687">
    <property type="entry name" value="M20_dimer"/>
    <property type="match status" value="1"/>
</dbReference>